<name>A0A940Y7W9_9ACTN</name>
<organism evidence="2 3">
    <name type="scientific">Streptomyces liliiviolaceus</name>
    <dbReference type="NCBI Taxonomy" id="2823109"/>
    <lineage>
        <taxon>Bacteria</taxon>
        <taxon>Bacillati</taxon>
        <taxon>Actinomycetota</taxon>
        <taxon>Actinomycetes</taxon>
        <taxon>Kitasatosporales</taxon>
        <taxon>Streptomycetaceae</taxon>
        <taxon>Streptomyces</taxon>
    </lineage>
</organism>
<dbReference type="SUPFAM" id="SSF51182">
    <property type="entry name" value="RmlC-like cupins"/>
    <property type="match status" value="1"/>
</dbReference>
<comment type="caution">
    <text evidence="2">The sequence shown here is derived from an EMBL/GenBank/DDBJ whole genome shotgun (WGS) entry which is preliminary data.</text>
</comment>
<dbReference type="InterPro" id="IPR011051">
    <property type="entry name" value="RmlC_Cupin_sf"/>
</dbReference>
<proteinExistence type="predicted"/>
<dbReference type="Pfam" id="PF07883">
    <property type="entry name" value="Cupin_2"/>
    <property type="match status" value="1"/>
</dbReference>
<evidence type="ECO:0000259" key="1">
    <source>
        <dbReference type="Pfam" id="PF07883"/>
    </source>
</evidence>
<gene>
    <name evidence="2" type="ORF">J8N05_42070</name>
</gene>
<dbReference type="InterPro" id="IPR053146">
    <property type="entry name" value="QDO-like"/>
</dbReference>
<dbReference type="EMBL" id="JAGPYQ010000002">
    <property type="protein sequence ID" value="MBQ0854752.1"/>
    <property type="molecule type" value="Genomic_DNA"/>
</dbReference>
<dbReference type="RefSeq" id="WP_210892632.1">
    <property type="nucleotide sequence ID" value="NZ_JAGPYQ010000002.1"/>
</dbReference>
<evidence type="ECO:0000313" key="3">
    <source>
        <dbReference type="Proteomes" id="UP000677413"/>
    </source>
</evidence>
<dbReference type="Gene3D" id="2.60.120.10">
    <property type="entry name" value="Jelly Rolls"/>
    <property type="match status" value="1"/>
</dbReference>
<dbReference type="InterPro" id="IPR013096">
    <property type="entry name" value="Cupin_2"/>
</dbReference>
<evidence type="ECO:0000313" key="2">
    <source>
        <dbReference type="EMBL" id="MBQ0854752.1"/>
    </source>
</evidence>
<protein>
    <submittedName>
        <fullName evidence="2">Cupin domain-containing protein</fullName>
    </submittedName>
</protein>
<dbReference type="PANTHER" id="PTHR36440">
    <property type="entry name" value="PUTATIVE (AFU_ORTHOLOGUE AFUA_8G07350)-RELATED"/>
    <property type="match status" value="1"/>
</dbReference>
<keyword evidence="3" id="KW-1185">Reference proteome</keyword>
<accession>A0A940Y7W9</accession>
<dbReference type="PANTHER" id="PTHR36440:SF1">
    <property type="entry name" value="PUTATIVE (AFU_ORTHOLOGUE AFUA_8G07350)-RELATED"/>
    <property type="match status" value="1"/>
</dbReference>
<dbReference type="AlphaFoldDB" id="A0A940Y7W9"/>
<dbReference type="InterPro" id="IPR014710">
    <property type="entry name" value="RmlC-like_jellyroll"/>
</dbReference>
<reference evidence="2 3" key="1">
    <citation type="submission" date="2021-04" db="EMBL/GenBank/DDBJ databases">
        <authorList>
            <person name="Tang X."/>
            <person name="Zhou X."/>
            <person name="Chen X."/>
            <person name="Cernava T."/>
            <person name="Zhang C."/>
        </authorList>
    </citation>
    <scope>NUCLEOTIDE SEQUENCE [LARGE SCALE GENOMIC DNA]</scope>
    <source>
        <strain evidence="2 3">BH-SS-21</strain>
    </source>
</reference>
<sequence>MSLIPSLSSNPDHPGRQYALGQELRVSVLTAAEETEGRHDVTDSFMLAGAATPLHAHTRYEERLWVSAGLLTVWAGDEKVTLRSGDFYTIPLRVPHAIAAGPDGARALNISTPAGFAEVIARTATPLHLFTEATALDVELFNAVAEEMGDLLLGPPGSTPADLAPKPPGTI</sequence>
<dbReference type="Proteomes" id="UP000677413">
    <property type="component" value="Unassembled WGS sequence"/>
</dbReference>
<feature type="domain" description="Cupin type-2" evidence="1">
    <location>
        <begin position="48"/>
        <end position="108"/>
    </location>
</feature>